<proteinExistence type="predicted"/>
<keyword evidence="2" id="KW-1185">Reference proteome</keyword>
<sequence>MATPILGLDELVADQAGQEETINETNRWLEFLAAGAGIADRDLAAPPGSPADGVAYLVAASATGAWFGKDGNIALFISSAWTFKTPVEGMRLYVKDEDVIIAYDGSSWSASGGSIPTEASASEFWTGTATGKYVSPSKAFAAAAPQTLTDAATIAVDMATGINFNVTLGGNRTLGNPTNAKAGQSGRIRVTQDATGSRTLAFGANWKHVGSAPTIATAAGAVDLFAYFVNSGADIELSYLGTLA</sequence>
<dbReference type="EMBL" id="JANZXA010000001">
    <property type="protein sequence ID" value="MCT2398536.1"/>
    <property type="molecule type" value="Genomic_DNA"/>
</dbReference>
<evidence type="ECO:0000313" key="2">
    <source>
        <dbReference type="Proteomes" id="UP001165583"/>
    </source>
</evidence>
<comment type="caution">
    <text evidence="1">The sequence shown here is derived from an EMBL/GenBank/DDBJ whole genome shotgun (WGS) entry which is preliminary data.</text>
</comment>
<protein>
    <submittedName>
        <fullName evidence="1">DUF2793 domain-containing protein</fullName>
    </submittedName>
</protein>
<organism evidence="1 2">
    <name type="scientific">Novosphingobium mangrovi</name>
    <name type="common">ex Huang et al. 2023</name>
    <dbReference type="NCBI Taxonomy" id="2976432"/>
    <lineage>
        <taxon>Bacteria</taxon>
        <taxon>Pseudomonadati</taxon>
        <taxon>Pseudomonadota</taxon>
        <taxon>Alphaproteobacteria</taxon>
        <taxon>Sphingomonadales</taxon>
        <taxon>Sphingomonadaceae</taxon>
        <taxon>Novosphingobium</taxon>
    </lineage>
</organism>
<gene>
    <name evidence="1" type="ORF">NZK81_03140</name>
</gene>
<reference evidence="1" key="1">
    <citation type="submission" date="2022-09" db="EMBL/GenBank/DDBJ databases">
        <title>Novosphingobium sp. Nov., a polycyclic aromatic hydrocarbon-degrading bacterium isolated form mangrove sediments in HongKong.</title>
        <authorList>
            <person name="Hu Z."/>
        </authorList>
    </citation>
    <scope>NUCLEOTIDE SEQUENCE</scope>
    <source>
        <strain evidence="1">HK4-1</strain>
    </source>
</reference>
<dbReference type="Pfam" id="PF10983">
    <property type="entry name" value="DUF2793"/>
    <property type="match status" value="1"/>
</dbReference>
<name>A0ABT2I152_9SPHN</name>
<accession>A0ABT2I152</accession>
<evidence type="ECO:0000313" key="1">
    <source>
        <dbReference type="EMBL" id="MCT2398536.1"/>
    </source>
</evidence>
<dbReference type="InterPro" id="IPR021251">
    <property type="entry name" value="DUF2793"/>
</dbReference>
<dbReference type="RefSeq" id="WP_260043718.1">
    <property type="nucleotide sequence ID" value="NZ_JANZXA010000001.1"/>
</dbReference>
<dbReference type="Proteomes" id="UP001165583">
    <property type="component" value="Unassembled WGS sequence"/>
</dbReference>